<protein>
    <submittedName>
        <fullName evidence="2">Uncharacterized protein</fullName>
    </submittedName>
</protein>
<feature type="coiled-coil region" evidence="1">
    <location>
        <begin position="17"/>
        <end position="74"/>
    </location>
</feature>
<organism evidence="2 3">
    <name type="scientific">Thioalkalivibrio halophilus</name>
    <dbReference type="NCBI Taxonomy" id="252474"/>
    <lineage>
        <taxon>Bacteria</taxon>
        <taxon>Pseudomonadati</taxon>
        <taxon>Pseudomonadota</taxon>
        <taxon>Gammaproteobacteria</taxon>
        <taxon>Chromatiales</taxon>
        <taxon>Ectothiorhodospiraceae</taxon>
        <taxon>Thioalkalivibrio</taxon>
    </lineage>
</organism>
<keyword evidence="1" id="KW-0175">Coiled coil</keyword>
<dbReference type="Proteomes" id="UP000189177">
    <property type="component" value="Unassembled WGS sequence"/>
</dbReference>
<accession>A0A1V2ZX61</accession>
<name>A0A1V2ZX61_9GAMM</name>
<comment type="caution">
    <text evidence="2">The sequence shown here is derived from an EMBL/GenBank/DDBJ whole genome shotgun (WGS) entry which is preliminary data.</text>
</comment>
<proteinExistence type="predicted"/>
<sequence>MLQDVARTQSKQQEDPVAELRERLASINRQIDRLVDLAIAADDPAPYHRKTQTLEGERRQVANTIAEHEREQAQQAAARQMTEAQLQQLLDGVLSRLEGQDLKHAIREMVDRVELDPVSLECQIRYVIAADRLNVASPRGARGCRWSGRSGWVASRAARD</sequence>
<evidence type="ECO:0000313" key="3">
    <source>
        <dbReference type="Proteomes" id="UP000189177"/>
    </source>
</evidence>
<evidence type="ECO:0000313" key="2">
    <source>
        <dbReference type="EMBL" id="OOC09717.1"/>
    </source>
</evidence>
<dbReference type="AlphaFoldDB" id="A0A1V2ZX61"/>
<dbReference type="RefSeq" id="WP_077244494.1">
    <property type="nucleotide sequence ID" value="NZ_MUZR01000038.1"/>
</dbReference>
<reference evidence="2 3" key="1">
    <citation type="submission" date="2017-02" db="EMBL/GenBank/DDBJ databases">
        <title>Genomic diversity within the haloalkaliphilic genus Thioalkalivibrio.</title>
        <authorList>
            <person name="Ahn A.-C."/>
            <person name="Meier-Kolthoff J."/>
            <person name="Overmars L."/>
            <person name="Richter M."/>
            <person name="Woyke T."/>
            <person name="Sorokin D.Y."/>
            <person name="Muyzer G."/>
        </authorList>
    </citation>
    <scope>NUCLEOTIDE SEQUENCE [LARGE SCALE GENOMIC DNA]</scope>
    <source>
        <strain evidence="2 3">HL17</strain>
    </source>
</reference>
<dbReference type="EMBL" id="MUZR01000038">
    <property type="protein sequence ID" value="OOC09717.1"/>
    <property type="molecule type" value="Genomic_DNA"/>
</dbReference>
<gene>
    <name evidence="2" type="ORF">B1A74_09555</name>
</gene>
<keyword evidence="3" id="KW-1185">Reference proteome</keyword>
<evidence type="ECO:0000256" key="1">
    <source>
        <dbReference type="SAM" id="Coils"/>
    </source>
</evidence>